<dbReference type="SMART" id="SM00901">
    <property type="entry name" value="FRG"/>
    <property type="match status" value="1"/>
</dbReference>
<accession>A0A3P1SFU3</accession>
<organism evidence="2 3">
    <name type="scientific">Schaalia canis</name>
    <dbReference type="NCBI Taxonomy" id="100469"/>
    <lineage>
        <taxon>Bacteria</taxon>
        <taxon>Bacillati</taxon>
        <taxon>Actinomycetota</taxon>
        <taxon>Actinomycetes</taxon>
        <taxon>Actinomycetales</taxon>
        <taxon>Actinomycetaceae</taxon>
        <taxon>Schaalia</taxon>
    </lineage>
</organism>
<gene>
    <name evidence="2" type="ORF">EII11_06090</name>
</gene>
<reference evidence="2 3" key="1">
    <citation type="submission" date="2018-11" db="EMBL/GenBank/DDBJ databases">
        <title>Genomes From Bacteria Associated with the Canine Oral Cavity: a Test Case for Automated Genome-Based Taxonomic Assignment.</title>
        <authorList>
            <person name="Coil D.A."/>
            <person name="Jospin G."/>
            <person name="Darling A.E."/>
            <person name="Wallis C."/>
            <person name="Davis I.J."/>
            <person name="Harris S."/>
            <person name="Eisen J.A."/>
            <person name="Holcombe L.J."/>
            <person name="O'Flynn C."/>
        </authorList>
    </citation>
    <scope>NUCLEOTIDE SEQUENCE [LARGE SCALE GENOMIC DNA]</scope>
    <source>
        <strain evidence="2 3">OH770</strain>
    </source>
</reference>
<keyword evidence="3" id="KW-1185">Reference proteome</keyword>
<dbReference type="InterPro" id="IPR014966">
    <property type="entry name" value="FRG-dom"/>
</dbReference>
<evidence type="ECO:0000313" key="3">
    <source>
        <dbReference type="Proteomes" id="UP000280444"/>
    </source>
</evidence>
<comment type="caution">
    <text evidence="2">The sequence shown here is derived from an EMBL/GenBank/DDBJ whole genome shotgun (WGS) entry which is preliminary data.</text>
</comment>
<dbReference type="OrthoDB" id="9816036at2"/>
<protein>
    <submittedName>
        <fullName evidence="2">FRG domain-containing protein</fullName>
    </submittedName>
</protein>
<proteinExistence type="predicted"/>
<evidence type="ECO:0000313" key="2">
    <source>
        <dbReference type="EMBL" id="RRC95202.1"/>
    </source>
</evidence>
<evidence type="ECO:0000259" key="1">
    <source>
        <dbReference type="SMART" id="SM00901"/>
    </source>
</evidence>
<dbReference type="AlphaFoldDB" id="A0A3P1SFU3"/>
<feature type="domain" description="FRG" evidence="1">
    <location>
        <begin position="123"/>
        <end position="228"/>
    </location>
</feature>
<name>A0A3P1SFU3_9ACTO</name>
<dbReference type="EMBL" id="RQZF01000005">
    <property type="protein sequence ID" value="RRC95202.1"/>
    <property type="molecule type" value="Genomic_DNA"/>
</dbReference>
<dbReference type="Proteomes" id="UP000280444">
    <property type="component" value="Unassembled WGS sequence"/>
</dbReference>
<dbReference type="Pfam" id="PF08867">
    <property type="entry name" value="FRG"/>
    <property type="match status" value="1"/>
</dbReference>
<sequence>MLRLVGRGTRRFRAPPALLSVNPATCIPVQAGALQRALRPRHSKAGSCLYCRVMTQPPGDALVKPSFADEFFSEREVHIPATDAASFYAALAEGMDAAPHFNHTTTGNIVEFKSGQRRFLRQPDVTFFFRGQADASFGLNSSLYRMITPSIKEGMAHRDIERLLNEAENRVLAAAQEHGIVRGLTALECLTVLQHHGAPTRLIDVSSDWRVALYFAVETDDARDARLFVLSAQHGRWLRFPRADGGGLAWQQGKFQQWDTEVVPILLPFSDARMVAQRGFFLAGGLVTNAHGHRQYRRSGEGGATLTQEEMRQISTLAVKFPVPRQQEDLAATIASFVEAERLAKSKAGKYETRWSSRGFSVKIPARWKNELRALLAEEGLSRDAIYPPLDEVRRLLQHVARTP</sequence>